<comment type="caution">
    <text evidence="2">The sequence shown here is derived from an EMBL/GenBank/DDBJ whole genome shotgun (WGS) entry which is preliminary data.</text>
</comment>
<keyword evidence="3" id="KW-1185">Reference proteome</keyword>
<feature type="compositionally biased region" description="Polar residues" evidence="1">
    <location>
        <begin position="115"/>
        <end position="132"/>
    </location>
</feature>
<feature type="region of interest" description="Disordered" evidence="1">
    <location>
        <begin position="96"/>
        <end position="132"/>
    </location>
</feature>
<evidence type="ECO:0000313" key="3">
    <source>
        <dbReference type="Proteomes" id="UP001066276"/>
    </source>
</evidence>
<feature type="region of interest" description="Disordered" evidence="1">
    <location>
        <begin position="1"/>
        <end position="31"/>
    </location>
</feature>
<sequence length="132" mass="14190">MKDVVCGAKVGTRSSIPGRDTAGGPAEELQAAAHSKNGEWLLEQAGVTGERHQKKGCFVPAPWSPGDTYDTGCLQAGETGVSKDFYDPEDLQRFLDSLQPQSMDTTTPDWPLRQPSDNRSTSPPSTNQEGPD</sequence>
<name>A0AAV7KVI6_PLEWA</name>
<accession>A0AAV7KVI6</accession>
<reference evidence="2" key="1">
    <citation type="journal article" date="2022" name="bioRxiv">
        <title>Sequencing and chromosome-scale assembly of the giantPleurodeles waltlgenome.</title>
        <authorList>
            <person name="Brown T."/>
            <person name="Elewa A."/>
            <person name="Iarovenko S."/>
            <person name="Subramanian E."/>
            <person name="Araus A.J."/>
            <person name="Petzold A."/>
            <person name="Susuki M."/>
            <person name="Suzuki K.-i.T."/>
            <person name="Hayashi T."/>
            <person name="Toyoda A."/>
            <person name="Oliveira C."/>
            <person name="Osipova E."/>
            <person name="Leigh N.D."/>
            <person name="Simon A."/>
            <person name="Yun M.H."/>
        </authorList>
    </citation>
    <scope>NUCLEOTIDE SEQUENCE</scope>
    <source>
        <strain evidence="2">20211129_DDA</strain>
        <tissue evidence="2">Liver</tissue>
    </source>
</reference>
<feature type="compositionally biased region" description="Polar residues" evidence="1">
    <location>
        <begin position="98"/>
        <end position="108"/>
    </location>
</feature>
<organism evidence="2 3">
    <name type="scientific">Pleurodeles waltl</name>
    <name type="common">Iberian ribbed newt</name>
    <dbReference type="NCBI Taxonomy" id="8319"/>
    <lineage>
        <taxon>Eukaryota</taxon>
        <taxon>Metazoa</taxon>
        <taxon>Chordata</taxon>
        <taxon>Craniata</taxon>
        <taxon>Vertebrata</taxon>
        <taxon>Euteleostomi</taxon>
        <taxon>Amphibia</taxon>
        <taxon>Batrachia</taxon>
        <taxon>Caudata</taxon>
        <taxon>Salamandroidea</taxon>
        <taxon>Salamandridae</taxon>
        <taxon>Pleurodelinae</taxon>
        <taxon>Pleurodeles</taxon>
    </lineage>
</organism>
<gene>
    <name evidence="2" type="ORF">NDU88_002719</name>
</gene>
<evidence type="ECO:0000256" key="1">
    <source>
        <dbReference type="SAM" id="MobiDB-lite"/>
    </source>
</evidence>
<dbReference type="AlphaFoldDB" id="A0AAV7KVI6"/>
<protein>
    <submittedName>
        <fullName evidence="2">Uncharacterized protein</fullName>
    </submittedName>
</protein>
<dbReference type="EMBL" id="JANPWB010000016">
    <property type="protein sequence ID" value="KAJ1082554.1"/>
    <property type="molecule type" value="Genomic_DNA"/>
</dbReference>
<proteinExistence type="predicted"/>
<dbReference type="Proteomes" id="UP001066276">
    <property type="component" value="Chromosome 12"/>
</dbReference>
<evidence type="ECO:0000313" key="2">
    <source>
        <dbReference type="EMBL" id="KAJ1082554.1"/>
    </source>
</evidence>